<protein>
    <recommendedName>
        <fullName evidence="15">Retrovirus-related Pol polyprotein from transposon 17.6-like Protein</fullName>
    </recommendedName>
</protein>
<accession>D7ELA7</accession>
<dbReference type="InterPro" id="IPR050951">
    <property type="entry name" value="Retrovirus_Pol_polyprotein"/>
</dbReference>
<dbReference type="InterPro" id="IPR036875">
    <property type="entry name" value="Znf_CCHC_sf"/>
</dbReference>
<evidence type="ECO:0000256" key="10">
    <source>
        <dbReference type="SAM" id="MobiDB-lite"/>
    </source>
</evidence>
<dbReference type="CDD" id="cd09274">
    <property type="entry name" value="RNase_HI_RT_Ty3"/>
    <property type="match status" value="1"/>
</dbReference>
<evidence type="ECO:0000259" key="12">
    <source>
        <dbReference type="PROSITE" id="PS50878"/>
    </source>
</evidence>
<evidence type="ECO:0000313" key="13">
    <source>
        <dbReference type="EMBL" id="EFA11958.2"/>
    </source>
</evidence>
<keyword evidence="7" id="KW-0238">DNA-binding</keyword>
<dbReference type="Gene3D" id="3.30.70.270">
    <property type="match status" value="2"/>
</dbReference>
<dbReference type="CDD" id="cd01647">
    <property type="entry name" value="RT_LTR"/>
    <property type="match status" value="1"/>
</dbReference>
<evidence type="ECO:0000256" key="4">
    <source>
        <dbReference type="ARBA" id="ARBA00022750"/>
    </source>
</evidence>
<evidence type="ECO:0000313" key="14">
    <source>
        <dbReference type="Proteomes" id="UP000007266"/>
    </source>
</evidence>
<dbReference type="SMART" id="SM00343">
    <property type="entry name" value="ZnF_C2HC"/>
    <property type="match status" value="2"/>
</dbReference>
<dbReference type="GO" id="GO:0003964">
    <property type="term" value="F:RNA-directed DNA polymerase activity"/>
    <property type="evidence" value="ECO:0007669"/>
    <property type="project" value="UniProtKB-KW"/>
</dbReference>
<evidence type="ECO:0000256" key="1">
    <source>
        <dbReference type="ARBA" id="ARBA00022670"/>
    </source>
</evidence>
<evidence type="ECO:0008006" key="15">
    <source>
        <dbReference type="Google" id="ProtNLM"/>
    </source>
</evidence>
<dbReference type="AlphaFoldDB" id="D7ELA7"/>
<dbReference type="SUPFAM" id="SSF57756">
    <property type="entry name" value="Retrovirus zinc finger-like domains"/>
    <property type="match status" value="1"/>
</dbReference>
<keyword evidence="9" id="KW-0479">Metal-binding</keyword>
<dbReference type="GO" id="GO:0006508">
    <property type="term" value="P:proteolysis"/>
    <property type="evidence" value="ECO:0007669"/>
    <property type="project" value="UniProtKB-KW"/>
</dbReference>
<dbReference type="PROSITE" id="PS50158">
    <property type="entry name" value="ZF_CCHC"/>
    <property type="match status" value="2"/>
</dbReference>
<dbReference type="PANTHER" id="PTHR37984">
    <property type="entry name" value="PROTEIN CBG26694"/>
    <property type="match status" value="1"/>
</dbReference>
<dbReference type="GO" id="GO:0003677">
    <property type="term" value="F:DNA binding"/>
    <property type="evidence" value="ECO:0007669"/>
    <property type="project" value="UniProtKB-KW"/>
</dbReference>
<name>D7ELA7_TRICA</name>
<dbReference type="GO" id="GO:0008270">
    <property type="term" value="F:zinc ion binding"/>
    <property type="evidence" value="ECO:0007669"/>
    <property type="project" value="UniProtKB-KW"/>
</dbReference>
<evidence type="ECO:0000256" key="2">
    <source>
        <dbReference type="ARBA" id="ARBA00022695"/>
    </source>
</evidence>
<keyword evidence="14" id="KW-1185">Reference proteome</keyword>
<dbReference type="InterPro" id="IPR041577">
    <property type="entry name" value="RT_RNaseH_2"/>
</dbReference>
<keyword evidence="2" id="KW-0808">Transferase</keyword>
<keyword evidence="2" id="KW-0548">Nucleotidyltransferase</keyword>
<organism evidence="13 14">
    <name type="scientific">Tribolium castaneum</name>
    <name type="common">Red flour beetle</name>
    <dbReference type="NCBI Taxonomy" id="7070"/>
    <lineage>
        <taxon>Eukaryota</taxon>
        <taxon>Metazoa</taxon>
        <taxon>Ecdysozoa</taxon>
        <taxon>Arthropoda</taxon>
        <taxon>Hexapoda</taxon>
        <taxon>Insecta</taxon>
        <taxon>Pterygota</taxon>
        <taxon>Neoptera</taxon>
        <taxon>Endopterygota</taxon>
        <taxon>Coleoptera</taxon>
        <taxon>Polyphaga</taxon>
        <taxon>Cucujiformia</taxon>
        <taxon>Tenebrionidae</taxon>
        <taxon>Tenebrionidae incertae sedis</taxon>
        <taxon>Tribolium</taxon>
    </lineage>
</organism>
<dbReference type="Gene3D" id="4.10.60.10">
    <property type="entry name" value="Zinc finger, CCHC-type"/>
    <property type="match status" value="1"/>
</dbReference>
<dbReference type="SUPFAM" id="SSF56672">
    <property type="entry name" value="DNA/RNA polymerases"/>
    <property type="match status" value="1"/>
</dbReference>
<feature type="domain" description="CCHC-type" evidence="11">
    <location>
        <begin position="374"/>
        <end position="388"/>
    </location>
</feature>
<keyword evidence="1" id="KW-0645">Protease</keyword>
<dbReference type="PROSITE" id="PS50878">
    <property type="entry name" value="RT_POL"/>
    <property type="match status" value="1"/>
</dbReference>
<keyword evidence="3" id="KW-0540">Nuclease</keyword>
<dbReference type="EMBL" id="KQ972211">
    <property type="protein sequence ID" value="EFA11958.2"/>
    <property type="molecule type" value="Genomic_DNA"/>
</dbReference>
<dbReference type="HOGENOM" id="CLU_353503_0_0_1"/>
<keyword evidence="4" id="KW-0064">Aspartyl protease</keyword>
<dbReference type="InterPro" id="IPR001878">
    <property type="entry name" value="Znf_CCHC"/>
</dbReference>
<gene>
    <name evidence="13" type="primary">AUGUSTUS-3.0.2_05045</name>
    <name evidence="13" type="ORF">TcasGA2_TC005045</name>
</gene>
<evidence type="ECO:0000256" key="3">
    <source>
        <dbReference type="ARBA" id="ARBA00022722"/>
    </source>
</evidence>
<evidence type="ECO:0000256" key="8">
    <source>
        <dbReference type="ARBA" id="ARBA00023268"/>
    </source>
</evidence>
<dbReference type="Pfam" id="PF03732">
    <property type="entry name" value="Retrotrans_gag"/>
    <property type="match status" value="1"/>
</dbReference>
<feature type="region of interest" description="Disordered" evidence="10">
    <location>
        <begin position="107"/>
        <end position="134"/>
    </location>
</feature>
<keyword evidence="9" id="KW-0863">Zinc-finger</keyword>
<evidence type="ECO:0000256" key="9">
    <source>
        <dbReference type="PROSITE-ProRule" id="PRU00047"/>
    </source>
</evidence>
<proteinExistence type="predicted"/>
<sequence>MEKLSDVPGLSEKIKKSSVAAIRAFHKLLYDGVDSGRRNRQHVRDFAGFVFADDAALDQKVEWATTNLTLGDLTSVCAILNIDYEGSAREVADRICTKLRDLNSLTSIEDTGEEEEEEAGGEDTNDDTPRRTPSLENERWAIQQTPKFVMYFKDIEDSIRPFSGEGSYQVENWVQDFEEMAEVMQFSELQKLVYAKKCLIGLSKQCIQCERGLNSWSKLKEILQDEFGKKISSADIHRLLSEKKKQRNESVLEYYFNMKEIAARSQIEEDAIIQYIVDGILDEMCNKTFLYEARNFRQLKTKLETYEKIKSRPSSSSMDKQRINKNAVINASVTNKSKSATNVTANNIVRCYNCGDKGHISAKCSKPKREVGSCFGCGSKSHQKKDCPVKQDTTSHLVEQQIIPAFIVKVRSNNFVDRPDEPYTQLELKLHVKPNHAPFYSKARRLSYAEKEAVKQITNVLLSKKVIKPSSSQYSSPIVLVRKKDGNYRMAVDYRELNKLTTRDIYPIPHIEEQIDNLKGKAYFTRLDLKDAFHNIKLDPESTKYTSFVTFMDQYEYTKMPFGLANGSSFFMRFINTAFRDLLRQQKVQIYLDDILIPTKTMYENIAILKEVLKVLVKNKLELRFDKCEFLLDKVKYLWYNIDKNGISPSDDNVKAIKEFPTPKNFRELHSFIGLLSYFRKFIRDFATVSKPLSELLKAKEFIWTDRENDCFESLKQKLISSPVLAIYSHKLETELHCDASSHGFGAVLMQKQLEDGKFHPVFFFSKRTTPTEASYHSFELEALAIIYSLERFRIYLQGIKFKIVTDCNSLKQTLERKESDFILKSKEKFKPYCGS</sequence>
<feature type="domain" description="Reverse transcriptase" evidence="12">
    <location>
        <begin position="462"/>
        <end position="642"/>
    </location>
</feature>
<dbReference type="OMA" id="MYENIAI"/>
<keyword evidence="8" id="KW-0511">Multifunctional enzyme</keyword>
<keyword evidence="6" id="KW-0695">RNA-directed DNA polymerase</keyword>
<dbReference type="PANTHER" id="PTHR37984:SF5">
    <property type="entry name" value="PROTEIN NYNRIN-LIKE"/>
    <property type="match status" value="1"/>
</dbReference>
<keyword evidence="5" id="KW-0255">Endonuclease</keyword>
<reference evidence="13 14" key="1">
    <citation type="journal article" date="2008" name="Nature">
        <title>The genome of the model beetle and pest Tribolium castaneum.</title>
        <authorList>
            <consortium name="Tribolium Genome Sequencing Consortium"/>
            <person name="Richards S."/>
            <person name="Gibbs R.A."/>
            <person name="Weinstock G.M."/>
            <person name="Brown S.J."/>
            <person name="Denell R."/>
            <person name="Beeman R.W."/>
            <person name="Gibbs R."/>
            <person name="Beeman R.W."/>
            <person name="Brown S.J."/>
            <person name="Bucher G."/>
            <person name="Friedrich M."/>
            <person name="Grimmelikhuijzen C.J."/>
            <person name="Klingler M."/>
            <person name="Lorenzen M."/>
            <person name="Richards S."/>
            <person name="Roth S."/>
            <person name="Schroder R."/>
            <person name="Tautz D."/>
            <person name="Zdobnov E.M."/>
            <person name="Muzny D."/>
            <person name="Gibbs R.A."/>
            <person name="Weinstock G.M."/>
            <person name="Attaway T."/>
            <person name="Bell S."/>
            <person name="Buhay C.J."/>
            <person name="Chandrabose M.N."/>
            <person name="Chavez D."/>
            <person name="Clerk-Blankenburg K.P."/>
            <person name="Cree A."/>
            <person name="Dao M."/>
            <person name="Davis C."/>
            <person name="Chacko J."/>
            <person name="Dinh H."/>
            <person name="Dugan-Rocha S."/>
            <person name="Fowler G."/>
            <person name="Garner T.T."/>
            <person name="Garnes J."/>
            <person name="Gnirke A."/>
            <person name="Hawes A."/>
            <person name="Hernandez J."/>
            <person name="Hines S."/>
            <person name="Holder M."/>
            <person name="Hume J."/>
            <person name="Jhangiani S.N."/>
            <person name="Joshi V."/>
            <person name="Khan Z.M."/>
            <person name="Jackson L."/>
            <person name="Kovar C."/>
            <person name="Kowis A."/>
            <person name="Lee S."/>
            <person name="Lewis L.R."/>
            <person name="Margolis J."/>
            <person name="Morgan M."/>
            <person name="Nazareth L.V."/>
            <person name="Nguyen N."/>
            <person name="Okwuonu G."/>
            <person name="Parker D."/>
            <person name="Richards S."/>
            <person name="Ruiz S.J."/>
            <person name="Santibanez J."/>
            <person name="Savard J."/>
            <person name="Scherer S.E."/>
            <person name="Schneider B."/>
            <person name="Sodergren E."/>
            <person name="Tautz D."/>
            <person name="Vattahil S."/>
            <person name="Villasana D."/>
            <person name="White C.S."/>
            <person name="Wright R."/>
            <person name="Park Y."/>
            <person name="Beeman R.W."/>
            <person name="Lord J."/>
            <person name="Oppert B."/>
            <person name="Lorenzen M."/>
            <person name="Brown S."/>
            <person name="Wang L."/>
            <person name="Savard J."/>
            <person name="Tautz D."/>
            <person name="Richards S."/>
            <person name="Weinstock G."/>
            <person name="Gibbs R.A."/>
            <person name="Liu Y."/>
            <person name="Worley K."/>
            <person name="Weinstock G."/>
            <person name="Elsik C.G."/>
            <person name="Reese J.T."/>
            <person name="Elhaik E."/>
            <person name="Landan G."/>
            <person name="Graur D."/>
            <person name="Arensburger P."/>
            <person name="Atkinson P."/>
            <person name="Beeman R.W."/>
            <person name="Beidler J."/>
            <person name="Brown S.J."/>
            <person name="Demuth J.P."/>
            <person name="Drury D.W."/>
            <person name="Du Y.Z."/>
            <person name="Fujiwara H."/>
            <person name="Lorenzen M."/>
            <person name="Maselli V."/>
            <person name="Osanai M."/>
            <person name="Park Y."/>
            <person name="Robertson H.M."/>
            <person name="Tu Z."/>
            <person name="Wang J.J."/>
            <person name="Wang S."/>
            <person name="Richards S."/>
            <person name="Song H."/>
            <person name="Zhang L."/>
            <person name="Sodergren E."/>
            <person name="Werner D."/>
            <person name="Stanke M."/>
            <person name="Morgenstern B."/>
            <person name="Solovyev V."/>
            <person name="Kosarev P."/>
            <person name="Brown G."/>
            <person name="Chen H.C."/>
            <person name="Ermolaeva O."/>
            <person name="Hlavina W."/>
            <person name="Kapustin Y."/>
            <person name="Kiryutin B."/>
            <person name="Kitts P."/>
            <person name="Maglott D."/>
            <person name="Pruitt K."/>
            <person name="Sapojnikov V."/>
            <person name="Souvorov A."/>
            <person name="Mackey A.J."/>
            <person name="Waterhouse R.M."/>
            <person name="Wyder S."/>
            <person name="Zdobnov E.M."/>
            <person name="Zdobnov E.M."/>
            <person name="Wyder S."/>
            <person name="Kriventseva E.V."/>
            <person name="Kadowaki T."/>
            <person name="Bork P."/>
            <person name="Aranda M."/>
            <person name="Bao R."/>
            <person name="Beermann A."/>
            <person name="Berns N."/>
            <person name="Bolognesi R."/>
            <person name="Bonneton F."/>
            <person name="Bopp D."/>
            <person name="Brown S.J."/>
            <person name="Bucher G."/>
            <person name="Butts T."/>
            <person name="Chaumot A."/>
            <person name="Denell R.E."/>
            <person name="Ferrier D.E."/>
            <person name="Friedrich M."/>
            <person name="Gordon C.M."/>
            <person name="Jindra M."/>
            <person name="Klingler M."/>
            <person name="Lan Q."/>
            <person name="Lattorff H.M."/>
            <person name="Laudet V."/>
            <person name="von Levetsow C."/>
            <person name="Liu Z."/>
            <person name="Lutz R."/>
            <person name="Lynch J.A."/>
            <person name="da Fonseca R.N."/>
            <person name="Posnien N."/>
            <person name="Reuter R."/>
            <person name="Roth S."/>
            <person name="Savard J."/>
            <person name="Schinko J.B."/>
            <person name="Schmitt C."/>
            <person name="Schoppmeier M."/>
            <person name="Schroder R."/>
            <person name="Shippy T.D."/>
            <person name="Simonnet F."/>
            <person name="Marques-Souza H."/>
            <person name="Tautz D."/>
            <person name="Tomoyasu Y."/>
            <person name="Trauner J."/>
            <person name="Van der Zee M."/>
            <person name="Vervoort M."/>
            <person name="Wittkopp N."/>
            <person name="Wimmer E.A."/>
            <person name="Yang X."/>
            <person name="Jones A.K."/>
            <person name="Sattelle D.B."/>
            <person name="Ebert P.R."/>
            <person name="Nelson D."/>
            <person name="Scott J.G."/>
            <person name="Beeman R.W."/>
            <person name="Muthukrishnan S."/>
            <person name="Kramer K.J."/>
            <person name="Arakane Y."/>
            <person name="Beeman R.W."/>
            <person name="Zhu Q."/>
            <person name="Hogenkamp D."/>
            <person name="Dixit R."/>
            <person name="Oppert B."/>
            <person name="Jiang H."/>
            <person name="Zou Z."/>
            <person name="Marshall J."/>
            <person name="Elpidina E."/>
            <person name="Vinokurov K."/>
            <person name="Oppert C."/>
            <person name="Zou Z."/>
            <person name="Evans J."/>
            <person name="Lu Z."/>
            <person name="Zhao P."/>
            <person name="Sumathipala N."/>
            <person name="Altincicek B."/>
            <person name="Vilcinskas A."/>
            <person name="Williams M."/>
            <person name="Hultmark D."/>
            <person name="Hetru C."/>
            <person name="Jiang H."/>
            <person name="Grimmelikhuijzen C.J."/>
            <person name="Hauser F."/>
            <person name="Cazzamali G."/>
            <person name="Williamson M."/>
            <person name="Park Y."/>
            <person name="Li B."/>
            <person name="Tanaka Y."/>
            <person name="Predel R."/>
            <person name="Neupert S."/>
            <person name="Schachtner J."/>
            <person name="Verleyen P."/>
            <person name="Raible F."/>
            <person name="Bork P."/>
            <person name="Friedrich M."/>
            <person name="Walden K.K."/>
            <person name="Robertson H.M."/>
            <person name="Angeli S."/>
            <person name="Foret S."/>
            <person name="Bucher G."/>
            <person name="Schuetz S."/>
            <person name="Maleszka R."/>
            <person name="Wimmer E.A."/>
            <person name="Beeman R.W."/>
            <person name="Lorenzen M."/>
            <person name="Tomoyasu Y."/>
            <person name="Miller S.C."/>
            <person name="Grossmann D."/>
            <person name="Bucher G."/>
        </authorList>
    </citation>
    <scope>NUCLEOTIDE SEQUENCE [LARGE SCALE GENOMIC DNA]</scope>
    <source>
        <strain evidence="13 14">Georgia GA2</strain>
    </source>
</reference>
<keyword evidence="5" id="KW-0378">Hydrolase</keyword>
<evidence type="ECO:0000259" key="11">
    <source>
        <dbReference type="PROSITE" id="PS50158"/>
    </source>
</evidence>
<dbReference type="InterPro" id="IPR005162">
    <property type="entry name" value="Retrotrans_gag_dom"/>
</dbReference>
<dbReference type="Pfam" id="PF17919">
    <property type="entry name" value="RT_RNaseH_2"/>
    <property type="match status" value="1"/>
</dbReference>
<dbReference type="FunFam" id="3.30.70.270:FF:000023">
    <property type="entry name" value="Pol"/>
    <property type="match status" value="1"/>
</dbReference>
<dbReference type="Pfam" id="PF00098">
    <property type="entry name" value="zf-CCHC"/>
    <property type="match status" value="1"/>
</dbReference>
<dbReference type="Proteomes" id="UP000007266">
    <property type="component" value="Unassembled WGS sequence"/>
</dbReference>
<evidence type="ECO:0000256" key="5">
    <source>
        <dbReference type="ARBA" id="ARBA00022759"/>
    </source>
</evidence>
<dbReference type="InParanoid" id="D7ELA7"/>
<dbReference type="InterPro" id="IPR000477">
    <property type="entry name" value="RT_dom"/>
</dbReference>
<feature type="domain" description="CCHC-type" evidence="11">
    <location>
        <begin position="350"/>
        <end position="366"/>
    </location>
</feature>
<feature type="compositionally biased region" description="Acidic residues" evidence="10">
    <location>
        <begin position="110"/>
        <end position="126"/>
    </location>
</feature>
<evidence type="ECO:0000256" key="6">
    <source>
        <dbReference type="ARBA" id="ARBA00022918"/>
    </source>
</evidence>
<reference evidence="13 14" key="2">
    <citation type="journal article" date="2010" name="Nucleic Acids Res.">
        <title>BeetleBase in 2010: revisions to provide comprehensive genomic information for Tribolium castaneum.</title>
        <authorList>
            <person name="Kim H.S."/>
            <person name="Murphy T."/>
            <person name="Xia J."/>
            <person name="Caragea D."/>
            <person name="Park Y."/>
            <person name="Beeman R.W."/>
            <person name="Lorenzen M.D."/>
            <person name="Butcher S."/>
            <person name="Manak J.R."/>
            <person name="Brown S.J."/>
        </authorList>
    </citation>
    <scope>NUCLEOTIDE SEQUENCE [LARGE SCALE GENOMIC DNA]</scope>
    <source>
        <strain evidence="13 14">Georgia GA2</strain>
    </source>
</reference>
<dbReference type="GO" id="GO:0004190">
    <property type="term" value="F:aspartic-type endopeptidase activity"/>
    <property type="evidence" value="ECO:0007669"/>
    <property type="project" value="UniProtKB-KW"/>
</dbReference>
<dbReference type="GO" id="GO:0004519">
    <property type="term" value="F:endonuclease activity"/>
    <property type="evidence" value="ECO:0007669"/>
    <property type="project" value="UniProtKB-KW"/>
</dbReference>
<evidence type="ECO:0000256" key="7">
    <source>
        <dbReference type="ARBA" id="ARBA00023125"/>
    </source>
</evidence>
<dbReference type="eggNOG" id="KOG0017">
    <property type="taxonomic scope" value="Eukaryota"/>
</dbReference>
<keyword evidence="9" id="KW-0862">Zinc</keyword>
<dbReference type="InterPro" id="IPR043502">
    <property type="entry name" value="DNA/RNA_pol_sf"/>
</dbReference>
<dbReference type="STRING" id="7070.D7ELA7"/>
<dbReference type="Pfam" id="PF00078">
    <property type="entry name" value="RVT_1"/>
    <property type="match status" value="1"/>
</dbReference>
<dbReference type="InterPro" id="IPR043128">
    <property type="entry name" value="Rev_trsase/Diguanyl_cyclase"/>
</dbReference>
<dbReference type="FunFam" id="3.10.20.370:FF:000001">
    <property type="entry name" value="Retrovirus-related Pol polyprotein from transposon 17.6-like protein"/>
    <property type="match status" value="1"/>
</dbReference>
<dbReference type="Gene3D" id="3.10.10.10">
    <property type="entry name" value="HIV Type 1 Reverse Transcriptase, subunit A, domain 1"/>
    <property type="match status" value="1"/>
</dbReference>